<organism evidence="1 2">
    <name type="scientific">Marihabitans asiaticum</name>
    <dbReference type="NCBI Taxonomy" id="415218"/>
    <lineage>
        <taxon>Bacteria</taxon>
        <taxon>Bacillati</taxon>
        <taxon>Actinomycetota</taxon>
        <taxon>Actinomycetes</taxon>
        <taxon>Micrococcales</taxon>
        <taxon>Intrasporangiaceae</taxon>
        <taxon>Marihabitans</taxon>
    </lineage>
</organism>
<dbReference type="SUPFAM" id="SSF52833">
    <property type="entry name" value="Thioredoxin-like"/>
    <property type="match status" value="1"/>
</dbReference>
<name>A0A560WE99_9MICO</name>
<dbReference type="CDD" id="cd03062">
    <property type="entry name" value="TRX_Fd_Sucrase"/>
    <property type="match status" value="1"/>
</dbReference>
<gene>
    <name evidence="1" type="ORF">FB557_1532</name>
</gene>
<dbReference type="Gene3D" id="3.40.30.10">
    <property type="entry name" value="Glutaredoxin"/>
    <property type="match status" value="1"/>
</dbReference>
<dbReference type="InterPro" id="IPR009737">
    <property type="entry name" value="Aim32/Apd1-like"/>
</dbReference>
<protein>
    <recommendedName>
        <fullName evidence="3">Sucrase/ferredoxin-like protein</fullName>
    </recommendedName>
</protein>
<dbReference type="Proteomes" id="UP000315628">
    <property type="component" value="Unassembled WGS sequence"/>
</dbReference>
<evidence type="ECO:0000313" key="1">
    <source>
        <dbReference type="EMBL" id="TWD15991.1"/>
    </source>
</evidence>
<accession>A0A560WE99</accession>
<keyword evidence="2" id="KW-1185">Reference proteome</keyword>
<dbReference type="Pfam" id="PF06999">
    <property type="entry name" value="Suc_Fer-like"/>
    <property type="match status" value="1"/>
</dbReference>
<dbReference type="InterPro" id="IPR036249">
    <property type="entry name" value="Thioredoxin-like_sf"/>
</dbReference>
<dbReference type="AlphaFoldDB" id="A0A560WE99"/>
<reference evidence="1 2" key="1">
    <citation type="submission" date="2019-06" db="EMBL/GenBank/DDBJ databases">
        <title>Sequencing the genomes of 1000 actinobacteria strains.</title>
        <authorList>
            <person name="Klenk H.-P."/>
        </authorList>
    </citation>
    <scope>NUCLEOTIDE SEQUENCE [LARGE SCALE GENOMIC DNA]</scope>
    <source>
        <strain evidence="1 2">DSM 18935</strain>
    </source>
</reference>
<comment type="caution">
    <text evidence="1">The sequence shown here is derived from an EMBL/GenBank/DDBJ whole genome shotgun (WGS) entry which is preliminary data.</text>
</comment>
<dbReference type="RefSeq" id="WP_170236230.1">
    <property type="nucleotide sequence ID" value="NZ_BAAAYT010000001.1"/>
</dbReference>
<evidence type="ECO:0008006" key="3">
    <source>
        <dbReference type="Google" id="ProtNLM"/>
    </source>
</evidence>
<evidence type="ECO:0000313" key="2">
    <source>
        <dbReference type="Proteomes" id="UP000315628"/>
    </source>
</evidence>
<sequence length="298" mass="32208">MTDLPPSAADPAAPAARRWRCSLAALERGDQRVGTAVPAPRWMLVGHRGPWTDKAATTPPIPDVRGALVRRLDLVGARLQLVRRHGRALEQGADQPVILVDSVRGRVLRTTWRDPGDLVTIAEAFQDGLPDVCADPIVLVCTHGKKDVCCAIEGRLVARVLDDVLPGSVWETTHLGGDRFAGNVAILPDGSMYGGVDGSTAPDVVIGHLDGRVDLDRWRGRTVWTAPEQVAVLDLLREGVSLADVVGVRSSQLEQHRFEVEVQTVSGPRWRLVARGFTEPHRLTCSGGPAVAARWTVL</sequence>
<proteinExistence type="predicted"/>
<dbReference type="EMBL" id="VIUW01000002">
    <property type="protein sequence ID" value="TWD15991.1"/>
    <property type="molecule type" value="Genomic_DNA"/>
</dbReference>